<dbReference type="Proteomes" id="UP000054928">
    <property type="component" value="Unassembled WGS sequence"/>
</dbReference>
<dbReference type="RefSeq" id="XP_024585817.1">
    <property type="nucleotide sequence ID" value="XM_024720638.1"/>
</dbReference>
<feature type="transmembrane region" description="Helical" evidence="1">
    <location>
        <begin position="147"/>
        <end position="172"/>
    </location>
</feature>
<dbReference type="OMA" id="RTTFMGI"/>
<evidence type="ECO:0000256" key="1">
    <source>
        <dbReference type="SAM" id="Phobius"/>
    </source>
</evidence>
<keyword evidence="1" id="KW-0812">Transmembrane</keyword>
<proteinExistence type="predicted"/>
<dbReference type="AlphaFoldDB" id="A0A0P1B5X7"/>
<dbReference type="OrthoDB" id="160823at2759"/>
<dbReference type="EMBL" id="CCYD01003055">
    <property type="protein sequence ID" value="CEG49448.1"/>
    <property type="molecule type" value="Genomic_DNA"/>
</dbReference>
<evidence type="ECO:0000313" key="3">
    <source>
        <dbReference type="Proteomes" id="UP000054928"/>
    </source>
</evidence>
<keyword evidence="1" id="KW-1133">Transmembrane helix</keyword>
<evidence type="ECO:0008006" key="4">
    <source>
        <dbReference type="Google" id="ProtNLM"/>
    </source>
</evidence>
<protein>
    <recommendedName>
        <fullName evidence="4">Transmembrane protein</fullName>
    </recommendedName>
</protein>
<accession>A0A0P1B5X7</accession>
<evidence type="ECO:0000313" key="2">
    <source>
        <dbReference type="EMBL" id="CEG49448.1"/>
    </source>
</evidence>
<feature type="transmembrane region" description="Helical" evidence="1">
    <location>
        <begin position="42"/>
        <end position="62"/>
    </location>
</feature>
<sequence length="243" mass="27605">MPTCYNTVRSIMNTFEIFSAAQDTLTSTVLRVREDEMHTADVLLLSLDAMQAVMLLFVMALLPVLVRVRILYTFCWVIFAVLAHIIQSEAAIGMATSLGLTIMMGWYTLRAFDCTAFKGILQGWFGFLSKYWLLQMLANIVDLVLHLGVPVIFAFCYLPLVRVWMTAPILLFSQFWIKLVAGGNLCLTGNEIYLFDPPRPNTFWLTVQKIEMVYNCAIPTLCVLVCKTGFHEFVVCCFIESKH</sequence>
<keyword evidence="3" id="KW-1185">Reference proteome</keyword>
<name>A0A0P1B5X7_PLAHL</name>
<dbReference type="GeneID" id="36402267"/>
<organism evidence="2 3">
    <name type="scientific">Plasmopara halstedii</name>
    <name type="common">Downy mildew of sunflower</name>
    <dbReference type="NCBI Taxonomy" id="4781"/>
    <lineage>
        <taxon>Eukaryota</taxon>
        <taxon>Sar</taxon>
        <taxon>Stramenopiles</taxon>
        <taxon>Oomycota</taxon>
        <taxon>Peronosporomycetes</taxon>
        <taxon>Peronosporales</taxon>
        <taxon>Peronosporaceae</taxon>
        <taxon>Plasmopara</taxon>
    </lineage>
</organism>
<reference evidence="3" key="1">
    <citation type="submission" date="2014-09" db="EMBL/GenBank/DDBJ databases">
        <authorList>
            <person name="Sharma Rahul"/>
            <person name="Thines Marco"/>
        </authorList>
    </citation>
    <scope>NUCLEOTIDE SEQUENCE [LARGE SCALE GENOMIC DNA]</scope>
</reference>
<feature type="transmembrane region" description="Helical" evidence="1">
    <location>
        <begin position="69"/>
        <end position="86"/>
    </location>
</feature>
<keyword evidence="1" id="KW-0472">Membrane</keyword>